<dbReference type="EMBL" id="AE016796">
    <property type="protein sequence ID" value="AAO07253.2"/>
    <property type="molecule type" value="Genomic_DNA"/>
</dbReference>
<dbReference type="KEGG" id="vvu:VV2_0290"/>
<evidence type="ECO:0000313" key="2">
    <source>
        <dbReference type="Proteomes" id="UP000002275"/>
    </source>
</evidence>
<name>A0A3Q0KXN9_VIBVU</name>
<reference evidence="2" key="1">
    <citation type="submission" date="2002-12" db="EMBL/GenBank/DDBJ databases">
        <title>Complete genome sequence of Vibrio vulnificus CMCP6.</title>
        <authorList>
            <person name="Rhee J.H."/>
            <person name="Kim S.Y."/>
            <person name="Chung S.S."/>
            <person name="Kim J.J."/>
            <person name="Moon Y.H."/>
            <person name="Jeong H."/>
            <person name="Choy H.E."/>
        </authorList>
    </citation>
    <scope>NUCLEOTIDE SEQUENCE [LARGE SCALE GENOMIC DNA]</scope>
    <source>
        <strain evidence="2">CMCP6</strain>
    </source>
</reference>
<dbReference type="AlphaFoldDB" id="A0A3Q0KXN9"/>
<proteinExistence type="predicted"/>
<sequence length="161" mass="17675">MKVAVVVLSLLALGVIVKNSKSNLVDLTKPRGVRANNPLNIEQNRSNNWLGKVTPSVDKRFETFSAPKYGFRAGARTLRTYQNKHGLNSIRELIHRFAPSNENKSDNYAEFVAAQVGVSPDAQVNLSDNALLASIVYAMSVMEVGRGWYTLDDARQGVALA</sequence>
<protein>
    <submittedName>
        <fullName evidence="1">Phage structural protein (Alteromonas PM2)</fullName>
    </submittedName>
</protein>
<accession>A0A3Q0KXN9</accession>
<dbReference type="RefSeq" id="WP_011081256.1">
    <property type="nucleotide sequence ID" value="NC_004460.2"/>
</dbReference>
<organism evidence="1 2">
    <name type="scientific">Vibrio vulnificus (strain CMCP6)</name>
    <dbReference type="NCBI Taxonomy" id="216895"/>
    <lineage>
        <taxon>Bacteria</taxon>
        <taxon>Pseudomonadati</taxon>
        <taxon>Pseudomonadota</taxon>
        <taxon>Gammaproteobacteria</taxon>
        <taxon>Vibrionales</taxon>
        <taxon>Vibrionaceae</taxon>
        <taxon>Vibrio</taxon>
    </lineage>
</organism>
<dbReference type="Proteomes" id="UP000002275">
    <property type="component" value="Chromosome II"/>
</dbReference>
<reference evidence="1 2" key="2">
    <citation type="journal article" date="2003" name="Infect. Immun.">
        <title>Characterization and pathogenic significance of Vibrio vulnificus antigens preferentially expressed in septicemic patients.</title>
        <authorList>
            <person name="Kim Y.R."/>
            <person name="Lee S.E."/>
            <person name="Kim C.M."/>
            <person name="Kim S.Y."/>
            <person name="Shin E.K."/>
            <person name="Shin D.H."/>
            <person name="Chung S.S."/>
            <person name="Choy H.E."/>
            <person name="Progulske-Fox A."/>
            <person name="Hillman J.D."/>
            <person name="Handfield M."/>
            <person name="Rhee J.H."/>
        </authorList>
    </citation>
    <scope>NUCLEOTIDE SEQUENCE [LARGE SCALE GENOMIC DNA]</scope>
    <source>
        <strain evidence="1 2">CMCP6</strain>
    </source>
</reference>
<evidence type="ECO:0000313" key="1">
    <source>
        <dbReference type="EMBL" id="AAO07253.2"/>
    </source>
</evidence>
<reference evidence="1 2" key="3">
    <citation type="journal article" date="2011" name="Mol. Syst. Biol.">
        <title>Integrative genome-scale metabolic analysis of Vibrio vulnificus for drug targeting and discovery.</title>
        <authorList>
            <person name="Kim H.U."/>
            <person name="Kim S.Y."/>
            <person name="Jeong H."/>
            <person name="Kim T.Y."/>
            <person name="Kim J.J."/>
            <person name="Choy H.E."/>
            <person name="Yi K.Y."/>
            <person name="Rhee J.H."/>
            <person name="Lee S.Y."/>
        </authorList>
    </citation>
    <scope>NUCLEOTIDE SEQUENCE [LARGE SCALE GENOMIC DNA]</scope>
    <source>
        <strain evidence="1 2">CMCP6</strain>
    </source>
</reference>
<gene>
    <name evidence="1" type="ordered locus">VV2_0290</name>
</gene>